<reference evidence="2" key="1">
    <citation type="submission" date="2021-01" db="EMBL/GenBank/DDBJ databases">
        <authorList>
            <person name="Corre E."/>
            <person name="Pelletier E."/>
            <person name="Niang G."/>
            <person name="Scheremetjew M."/>
            <person name="Finn R."/>
            <person name="Kale V."/>
            <person name="Holt S."/>
            <person name="Cochrane G."/>
            <person name="Meng A."/>
            <person name="Brown T."/>
            <person name="Cohen L."/>
        </authorList>
    </citation>
    <scope>NUCLEOTIDE SEQUENCE</scope>
    <source>
        <strain evidence="2">CCMP2058</strain>
    </source>
</reference>
<evidence type="ECO:0008006" key="3">
    <source>
        <dbReference type="Google" id="ProtNLM"/>
    </source>
</evidence>
<dbReference type="EMBL" id="HBEM01020797">
    <property type="protein sequence ID" value="CAD8455304.1"/>
    <property type="molecule type" value="Transcribed_RNA"/>
</dbReference>
<dbReference type="InterPro" id="IPR017245">
    <property type="entry name" value="BLOC-1_complex_su-3"/>
</dbReference>
<dbReference type="AlphaFoldDB" id="A0A7S0H4E5"/>
<feature type="region of interest" description="Disordered" evidence="1">
    <location>
        <begin position="1"/>
        <end position="49"/>
    </location>
</feature>
<feature type="compositionally biased region" description="Acidic residues" evidence="1">
    <location>
        <begin position="1"/>
        <end position="16"/>
    </location>
</feature>
<sequence>MATVLGEDDESSEGEIEPTTITQKPHIITGEDSEEEDDAPVAQEVETSNLVNPHLALHRKNLSAQQGSGAGESSKVTDVKVKETTTRPGFKGTDVESVELTPMVKALLERNRRFLIRGPTLVTAKLDALHNTLNKTSKVVQDTLNTLQELPVYIKLGINDARRICDVIDESEQHVPQMN</sequence>
<gene>
    <name evidence="2" type="ORF">LAMO00422_LOCUS14248</name>
</gene>
<accession>A0A7S0H4E5</accession>
<feature type="compositionally biased region" description="Low complexity" evidence="1">
    <location>
        <begin position="63"/>
        <end position="74"/>
    </location>
</feature>
<evidence type="ECO:0000256" key="1">
    <source>
        <dbReference type="SAM" id="MobiDB-lite"/>
    </source>
</evidence>
<dbReference type="Pfam" id="PF15753">
    <property type="entry name" value="BLOC1S3"/>
    <property type="match status" value="1"/>
</dbReference>
<organism evidence="2">
    <name type="scientific">Amorphochlora amoebiformis</name>
    <dbReference type="NCBI Taxonomy" id="1561963"/>
    <lineage>
        <taxon>Eukaryota</taxon>
        <taxon>Sar</taxon>
        <taxon>Rhizaria</taxon>
        <taxon>Cercozoa</taxon>
        <taxon>Chlorarachniophyceae</taxon>
        <taxon>Amorphochlora</taxon>
    </lineage>
</organism>
<name>A0A7S0H4E5_9EUKA</name>
<proteinExistence type="predicted"/>
<feature type="region of interest" description="Disordered" evidence="1">
    <location>
        <begin position="63"/>
        <end position="88"/>
    </location>
</feature>
<protein>
    <recommendedName>
        <fullName evidence="3">Biogenesis of lysosome-related organelles complex 1 subunit 3</fullName>
    </recommendedName>
</protein>
<feature type="compositionally biased region" description="Basic and acidic residues" evidence="1">
    <location>
        <begin position="75"/>
        <end position="85"/>
    </location>
</feature>
<evidence type="ECO:0000313" key="2">
    <source>
        <dbReference type="EMBL" id="CAD8455304.1"/>
    </source>
</evidence>